<dbReference type="HOGENOM" id="CLU_040072_0_0_1"/>
<dbReference type="CDD" id="cd23814">
    <property type="entry name" value="UEV_AKTIP"/>
    <property type="match status" value="1"/>
</dbReference>
<proteinExistence type="predicted"/>
<dbReference type="InterPro" id="IPR000608">
    <property type="entry name" value="UBC"/>
</dbReference>
<dbReference type="OrthoDB" id="5596422at2759"/>
<organism evidence="3 4">
    <name type="scientific">Exophiala mesophila</name>
    <name type="common">Black yeast-like fungus</name>
    <dbReference type="NCBI Taxonomy" id="212818"/>
    <lineage>
        <taxon>Eukaryota</taxon>
        <taxon>Fungi</taxon>
        <taxon>Dikarya</taxon>
        <taxon>Ascomycota</taxon>
        <taxon>Pezizomycotina</taxon>
        <taxon>Eurotiomycetes</taxon>
        <taxon>Chaetothyriomycetidae</taxon>
        <taxon>Chaetothyriales</taxon>
        <taxon>Herpotrichiellaceae</taxon>
        <taxon>Exophiala</taxon>
    </lineage>
</organism>
<dbReference type="Gene3D" id="3.10.110.10">
    <property type="entry name" value="Ubiquitin Conjugating Enzyme"/>
    <property type="match status" value="1"/>
</dbReference>
<protein>
    <recommendedName>
        <fullName evidence="2">UBC core domain-containing protein</fullName>
    </recommendedName>
</protein>
<dbReference type="InterPro" id="IPR016135">
    <property type="entry name" value="UBQ-conjugating_enzyme/RWD"/>
</dbReference>
<dbReference type="Proteomes" id="UP000054302">
    <property type="component" value="Unassembled WGS sequence"/>
</dbReference>
<evidence type="ECO:0000313" key="3">
    <source>
        <dbReference type="EMBL" id="KIV97616.1"/>
    </source>
</evidence>
<dbReference type="SUPFAM" id="SSF54495">
    <property type="entry name" value="UBC-like"/>
    <property type="match status" value="1"/>
</dbReference>
<dbReference type="VEuPathDB" id="FungiDB:PV10_01340"/>
<dbReference type="AlphaFoldDB" id="A0A0D1YAH2"/>
<evidence type="ECO:0000259" key="2">
    <source>
        <dbReference type="Pfam" id="PF00179"/>
    </source>
</evidence>
<dbReference type="Pfam" id="PF00179">
    <property type="entry name" value="UQ_con"/>
    <property type="match status" value="1"/>
</dbReference>
<reference evidence="3 4" key="1">
    <citation type="submission" date="2015-01" db="EMBL/GenBank/DDBJ databases">
        <title>The Genome Sequence of Exophiala mesophila CBS40295.</title>
        <authorList>
            <consortium name="The Broad Institute Genomics Platform"/>
            <person name="Cuomo C."/>
            <person name="de Hoog S."/>
            <person name="Gorbushina A."/>
            <person name="Stielow B."/>
            <person name="Teixiera M."/>
            <person name="Abouelleil A."/>
            <person name="Chapman S.B."/>
            <person name="Priest M."/>
            <person name="Young S.K."/>
            <person name="Wortman J."/>
            <person name="Nusbaum C."/>
            <person name="Birren B."/>
        </authorList>
    </citation>
    <scope>NUCLEOTIDE SEQUENCE [LARGE SCALE GENOMIC DNA]</scope>
    <source>
        <strain evidence="3 4">CBS 40295</strain>
    </source>
</reference>
<dbReference type="RefSeq" id="XP_016229190.1">
    <property type="nucleotide sequence ID" value="XM_016365541.1"/>
</dbReference>
<feature type="region of interest" description="Disordered" evidence="1">
    <location>
        <begin position="291"/>
        <end position="312"/>
    </location>
</feature>
<evidence type="ECO:0000256" key="1">
    <source>
        <dbReference type="SAM" id="MobiDB-lite"/>
    </source>
</evidence>
<dbReference type="STRING" id="212818.A0A0D1YAH2"/>
<accession>A0A0D1YAH2</accession>
<dbReference type="EMBL" id="KN847520">
    <property type="protein sequence ID" value="KIV97616.1"/>
    <property type="molecule type" value="Genomic_DNA"/>
</dbReference>
<gene>
    <name evidence="3" type="ORF">PV10_01340</name>
</gene>
<name>A0A0D1YAH2_EXOME</name>
<feature type="domain" description="UBC core" evidence="2">
    <location>
        <begin position="17"/>
        <end position="85"/>
    </location>
</feature>
<keyword evidence="4" id="KW-1185">Reference proteome</keyword>
<dbReference type="GeneID" id="27319185"/>
<dbReference type="OMA" id="DGIWAKR"/>
<sequence length="349" mass="38230">MSTPLLPSFRRQQLVLDFSTLRGHCPEGIYLSLTPGHPSTWGGIFFVRKGPYAEAILRFQISFPDSYPTNPPLVTFSTDVFHPLVVPLTTYTFSANAVASTGVSASDDDRLPPGTFSLQYGFPQWFRQTGQVAGEDSQKKDATRVADQTKGQVEDTETANSEAENLDDNKDVRTTKQPVFDIRDRKATLLNVLRHVHTAFSDETMLDAIPLSAAGNPSAWHAWRAHRGLNPPKSPSTPDLDDLPITVASSPKHPGEWKWDGVWESRVDNAIRESISEGALFGSSASARTPAGLPYGRNVADSPARGSKLDHRQMLQAMADRQIKFSKLSDENMAEVKSKIQVSAGPGQA</sequence>
<feature type="region of interest" description="Disordered" evidence="1">
    <location>
        <begin position="131"/>
        <end position="172"/>
    </location>
</feature>
<evidence type="ECO:0000313" key="4">
    <source>
        <dbReference type="Proteomes" id="UP000054302"/>
    </source>
</evidence>